<evidence type="ECO:0000259" key="1">
    <source>
        <dbReference type="Pfam" id="PF00483"/>
    </source>
</evidence>
<dbReference type="PANTHER" id="PTHR42883">
    <property type="entry name" value="GLUCOSE-1-PHOSPHATE THYMIDYLTRANSFERASE"/>
    <property type="match status" value="1"/>
</dbReference>
<evidence type="ECO:0000313" key="3">
    <source>
        <dbReference type="Proteomes" id="UP000287188"/>
    </source>
</evidence>
<dbReference type="GO" id="GO:0016740">
    <property type="term" value="F:transferase activity"/>
    <property type="evidence" value="ECO:0007669"/>
    <property type="project" value="UniProtKB-KW"/>
</dbReference>
<sequence>MKALILSGGKGTRLRPITYTRAKQLLPLANKPVLFYAIESILAAGILDIGIIIGDTGQAIQSEIGDGSFWGSNVRITYILQKEPLGLAHAIQTAKSFLGNSAFIMYLGDNIIEENITPFVAAFEQNHDQCNCQIFLKPVSNPREFGIAEVFENSSDCTLYVKKLVEKPQHPDSNMALVGIYLFDASIFHAVDEIYPSQRGELEITDAIQWLIDHRYIVRAYKLQGYWIDTGKMEDILEANRLVLNKLQTNISENTYIDSKSQLQGNIVIQRGAEIRNSVIRGPAIIGEYAHLENTYIGPFTSVYHNVVICNSEIEHSIILEHCSIYDLPFRIENSLIGRNVKIHASSIKPRAYKFMLGDHSDLGLL</sequence>
<dbReference type="InterPro" id="IPR029044">
    <property type="entry name" value="Nucleotide-diphossugar_trans"/>
</dbReference>
<dbReference type="Proteomes" id="UP000287188">
    <property type="component" value="Unassembled WGS sequence"/>
</dbReference>
<keyword evidence="3" id="KW-1185">Reference proteome</keyword>
<organism evidence="2 3">
    <name type="scientific">Dictyobacter kobayashii</name>
    <dbReference type="NCBI Taxonomy" id="2014872"/>
    <lineage>
        <taxon>Bacteria</taxon>
        <taxon>Bacillati</taxon>
        <taxon>Chloroflexota</taxon>
        <taxon>Ktedonobacteria</taxon>
        <taxon>Ktedonobacterales</taxon>
        <taxon>Dictyobacteraceae</taxon>
        <taxon>Dictyobacter</taxon>
    </lineage>
</organism>
<dbReference type="Pfam" id="PF00483">
    <property type="entry name" value="NTP_transferase"/>
    <property type="match status" value="1"/>
</dbReference>
<protein>
    <submittedName>
        <fullName evidence="2">Glucose-1-phosphate thymidylyltransferase</fullName>
    </submittedName>
</protein>
<proteinExistence type="predicted"/>
<dbReference type="Gene3D" id="3.90.550.10">
    <property type="entry name" value="Spore Coat Polysaccharide Biosynthesis Protein SpsA, Chain A"/>
    <property type="match status" value="1"/>
</dbReference>
<dbReference type="NCBIfam" id="TIGR01208">
    <property type="entry name" value="rmlA_long"/>
    <property type="match status" value="1"/>
</dbReference>
<dbReference type="RefSeq" id="WP_126548551.1">
    <property type="nucleotide sequence ID" value="NZ_BIFS01000001.1"/>
</dbReference>
<dbReference type="OrthoDB" id="9803871at2"/>
<dbReference type="CDD" id="cd04189">
    <property type="entry name" value="G1P_TT_long"/>
    <property type="match status" value="1"/>
</dbReference>
<dbReference type="EMBL" id="BIFS01000001">
    <property type="protein sequence ID" value="GCE16700.1"/>
    <property type="molecule type" value="Genomic_DNA"/>
</dbReference>
<dbReference type="InterPro" id="IPR005835">
    <property type="entry name" value="NTP_transferase_dom"/>
</dbReference>
<name>A0A402AC68_9CHLR</name>
<accession>A0A402AC68</accession>
<dbReference type="InterPro" id="IPR005908">
    <property type="entry name" value="G1P_thy_trans_l"/>
</dbReference>
<evidence type="ECO:0000313" key="2">
    <source>
        <dbReference type="EMBL" id="GCE16700.1"/>
    </source>
</evidence>
<reference evidence="3" key="1">
    <citation type="submission" date="2018-12" db="EMBL/GenBank/DDBJ databases">
        <title>Tengunoibacter tsumagoiensis gen. nov., sp. nov., Dictyobacter kobayashii sp. nov., D. alpinus sp. nov., and D. joshuensis sp. nov. and description of Dictyobacteraceae fam. nov. within the order Ktedonobacterales isolated from Tengu-no-mugimeshi.</title>
        <authorList>
            <person name="Wang C.M."/>
            <person name="Zheng Y."/>
            <person name="Sakai Y."/>
            <person name="Toyoda A."/>
            <person name="Minakuchi Y."/>
            <person name="Abe K."/>
            <person name="Yokota A."/>
            <person name="Yabe S."/>
        </authorList>
    </citation>
    <scope>NUCLEOTIDE SEQUENCE [LARGE SCALE GENOMIC DNA]</scope>
    <source>
        <strain evidence="3">Uno11</strain>
    </source>
</reference>
<comment type="caution">
    <text evidence="2">The sequence shown here is derived from an EMBL/GenBank/DDBJ whole genome shotgun (WGS) entry which is preliminary data.</text>
</comment>
<dbReference type="Gene3D" id="2.160.10.10">
    <property type="entry name" value="Hexapeptide repeat proteins"/>
    <property type="match status" value="1"/>
</dbReference>
<dbReference type="SUPFAM" id="SSF53448">
    <property type="entry name" value="Nucleotide-diphospho-sugar transferases"/>
    <property type="match status" value="1"/>
</dbReference>
<dbReference type="PANTHER" id="PTHR42883:SF2">
    <property type="entry name" value="THYMIDYLYLTRANSFERASE"/>
    <property type="match status" value="1"/>
</dbReference>
<dbReference type="AlphaFoldDB" id="A0A402AC68"/>
<keyword evidence="2" id="KW-0808">Transferase</keyword>
<gene>
    <name evidence="2" type="ORF">KDK_05000</name>
</gene>
<feature type="domain" description="Nucleotidyl transferase" evidence="1">
    <location>
        <begin position="2"/>
        <end position="244"/>
    </location>
</feature>